<dbReference type="STRING" id="86416.Clopa_4631"/>
<gene>
    <name evidence="1" type="ORF">Clopa_4631</name>
</gene>
<organism evidence="1 2">
    <name type="scientific">Clostridium pasteurianum BC1</name>
    <dbReference type="NCBI Taxonomy" id="86416"/>
    <lineage>
        <taxon>Bacteria</taxon>
        <taxon>Bacillati</taxon>
        <taxon>Bacillota</taxon>
        <taxon>Clostridia</taxon>
        <taxon>Eubacteriales</taxon>
        <taxon>Clostridiaceae</taxon>
        <taxon>Clostridium</taxon>
    </lineage>
</organism>
<dbReference type="eggNOG" id="ENOG5033G2S">
    <property type="taxonomic scope" value="Bacteria"/>
</dbReference>
<accession>R4K813</accession>
<dbReference type="Proteomes" id="UP000013523">
    <property type="component" value="Chromosome"/>
</dbReference>
<reference evidence="1 2" key="1">
    <citation type="submission" date="2012-01" db="EMBL/GenBank/DDBJ databases">
        <title>Complete sequence of chromosome of Clostridium pasteurianum BC1.</title>
        <authorList>
            <consortium name="US DOE Joint Genome Institute"/>
            <person name="Lucas S."/>
            <person name="Han J."/>
            <person name="Lapidus A."/>
            <person name="Cheng J.-F."/>
            <person name="Goodwin L."/>
            <person name="Pitluck S."/>
            <person name="Peters L."/>
            <person name="Mikhailova N."/>
            <person name="Teshima H."/>
            <person name="Detter J.C."/>
            <person name="Han C."/>
            <person name="Tapia R."/>
            <person name="Land M."/>
            <person name="Hauser L."/>
            <person name="Kyrpides N."/>
            <person name="Ivanova N."/>
            <person name="Pagani I."/>
            <person name="Dunn J."/>
            <person name="Taghavi S."/>
            <person name="Francis A."/>
            <person name="van der Lelie D."/>
            <person name="Woyke T."/>
        </authorList>
    </citation>
    <scope>NUCLEOTIDE SEQUENCE [LARGE SCALE GENOMIC DNA]</scope>
    <source>
        <strain evidence="1 2">BC1</strain>
    </source>
</reference>
<proteinExistence type="predicted"/>
<dbReference type="KEGG" id="cpas:Clopa_4631"/>
<evidence type="ECO:0000313" key="1">
    <source>
        <dbReference type="EMBL" id="AGK99322.1"/>
    </source>
</evidence>
<dbReference type="PATRIC" id="fig|86416.3.peg.4621"/>
<dbReference type="EMBL" id="CP003261">
    <property type="protein sequence ID" value="AGK99322.1"/>
    <property type="molecule type" value="Genomic_DNA"/>
</dbReference>
<keyword evidence="2" id="KW-1185">Reference proteome</keyword>
<protein>
    <submittedName>
        <fullName evidence="1">Uncharacterized protein</fullName>
    </submittedName>
</protein>
<dbReference type="AlphaFoldDB" id="R4K813"/>
<name>R4K813_CLOPA</name>
<sequence>MDLALTVNKSDIKSHKSIKFNVDKEAEILKIEFDYLPRVAKELGDIIYAFENRSSNLSHEEISSLKEKFIRGEEELKNLATLSLYYNNKYIGCAHRHIGKQTIIISSKESTAGFINAPIKTGLWEIVISLHGVFTDNMKIFVNAFIE</sequence>
<evidence type="ECO:0000313" key="2">
    <source>
        <dbReference type="Proteomes" id="UP000013523"/>
    </source>
</evidence>
<dbReference type="HOGENOM" id="CLU_1764858_0_0_9"/>